<evidence type="ECO:0008006" key="3">
    <source>
        <dbReference type="Google" id="ProtNLM"/>
    </source>
</evidence>
<dbReference type="PANTHER" id="PTHR38115:SF1">
    <property type="entry name" value="LIPOCALIN-LIKE DOMAIN-CONTAINING PROTEIN"/>
    <property type="match status" value="1"/>
</dbReference>
<dbReference type="GeneID" id="19244884"/>
<name>E9DSH5_METAQ</name>
<accession>E9DSH5</accession>
<protein>
    <recommendedName>
        <fullName evidence="3">LCCL domain-containing protein</fullName>
    </recommendedName>
</protein>
<dbReference type="InterPro" id="IPR053037">
    <property type="entry name" value="Pericyclase_pydY-like"/>
</dbReference>
<dbReference type="EMBL" id="GL698471">
    <property type="protein sequence ID" value="EFY93335.1"/>
    <property type="molecule type" value="Genomic_DNA"/>
</dbReference>
<dbReference type="PANTHER" id="PTHR38115">
    <property type="entry name" value="LIPOCALIN-LIKE DOMAIN-CONTAINING PROTEIN"/>
    <property type="match status" value="1"/>
</dbReference>
<dbReference type="AlphaFoldDB" id="E9DSH5"/>
<evidence type="ECO:0000313" key="2">
    <source>
        <dbReference type="Proteomes" id="UP000002499"/>
    </source>
</evidence>
<dbReference type="Proteomes" id="UP000002499">
    <property type="component" value="Unassembled WGS sequence"/>
</dbReference>
<evidence type="ECO:0000313" key="1">
    <source>
        <dbReference type="EMBL" id="EFY93335.1"/>
    </source>
</evidence>
<organism evidence="2">
    <name type="scientific">Metarhizium acridum (strain CQMa 102)</name>
    <dbReference type="NCBI Taxonomy" id="655827"/>
    <lineage>
        <taxon>Eukaryota</taxon>
        <taxon>Fungi</taxon>
        <taxon>Dikarya</taxon>
        <taxon>Ascomycota</taxon>
        <taxon>Pezizomycotina</taxon>
        <taxon>Sordariomycetes</taxon>
        <taxon>Hypocreomycetidae</taxon>
        <taxon>Hypocreales</taxon>
        <taxon>Clavicipitaceae</taxon>
        <taxon>Metarhizium</taxon>
    </lineage>
</organism>
<proteinExistence type="predicted"/>
<reference evidence="1 2" key="1">
    <citation type="journal article" date="2011" name="PLoS Genet.">
        <title>Genome sequencing and comparative transcriptomics of the model entomopathogenic fungi Metarhizium anisopliae and M. acridum.</title>
        <authorList>
            <person name="Gao Q."/>
            <person name="Jin K."/>
            <person name="Ying S.H."/>
            <person name="Zhang Y."/>
            <person name="Xiao G."/>
            <person name="Shang Y."/>
            <person name="Duan Z."/>
            <person name="Hu X."/>
            <person name="Xie X.Q."/>
            <person name="Zhou G."/>
            <person name="Peng G."/>
            <person name="Luo Z."/>
            <person name="Huang W."/>
            <person name="Wang B."/>
            <person name="Fang W."/>
            <person name="Wang S."/>
            <person name="Zhong Y."/>
            <person name="Ma L.J."/>
            <person name="St Leger R.J."/>
            <person name="Zhao G.P."/>
            <person name="Pei Y."/>
            <person name="Feng M.G."/>
            <person name="Xia Y."/>
            <person name="Wang C."/>
        </authorList>
    </citation>
    <scope>NUCLEOTIDE SEQUENCE [LARGE SCALE GENOMIC DNA]</scope>
    <source>
        <strain evidence="1 2">CQMa 102</strain>
    </source>
</reference>
<dbReference type="HOGENOM" id="CLU_735836_0_0_1"/>
<dbReference type="eggNOG" id="ENOG502S22D">
    <property type="taxonomic scope" value="Eukaryota"/>
</dbReference>
<dbReference type="KEGG" id="maw:19244884"/>
<keyword evidence="2" id="KW-1185">Reference proteome</keyword>
<gene>
    <name evidence="1" type="ORF">MAC_00573</name>
</gene>
<dbReference type="OrthoDB" id="425354at2759"/>
<dbReference type="InParanoid" id="E9DSH5"/>
<sequence>MAEAPLIPIRTEHFARPVQQGSHPSDESSQLARITAPVWQGRCAPSIGCQPASSPRFPETHDEIAHSDDVAHNILTCDLGYPIELVHGQACPRLGPFVDQSNHIKGSTVSPFCCNVFCLNPACSFFPQLGSFLVNIHNPPLVLVLVPSYSFYIPPPSPAPLILFHPINPRFQPPPQNSILSQPAFRSLWKMAAPADKTLKNLNGQWTVNKELSESADPALTIQGIGYLIRTGISYATISLSVNQYEAPPKPPNESTDTVVHIDIDQSASGLTNTQENRCLDNTYRDHTDWLFGHVKGRSTWVGRDEIEDAYLKNGWEAEADGKLIFSHVESLDAGWTATQVWGFQLVNGERRYCRNIVVAKGSERAEFRLVYDYNV</sequence>